<feature type="transmembrane region" description="Helical" evidence="10">
    <location>
        <begin position="39"/>
        <end position="57"/>
    </location>
</feature>
<accession>A0A918YVL5</accession>
<dbReference type="Proteomes" id="UP000636453">
    <property type="component" value="Unassembled WGS sequence"/>
</dbReference>
<feature type="transmembrane region" description="Helical" evidence="10">
    <location>
        <begin position="97"/>
        <end position="117"/>
    </location>
</feature>
<comment type="catalytic activity">
    <reaction evidence="9">
        <text>di-trans,octa-cis-undecaprenyl diphosphate + H2O = di-trans,octa-cis-undecaprenyl phosphate + phosphate + H(+)</text>
        <dbReference type="Rhea" id="RHEA:28094"/>
        <dbReference type="ChEBI" id="CHEBI:15377"/>
        <dbReference type="ChEBI" id="CHEBI:15378"/>
        <dbReference type="ChEBI" id="CHEBI:43474"/>
        <dbReference type="ChEBI" id="CHEBI:58405"/>
        <dbReference type="ChEBI" id="CHEBI:60392"/>
        <dbReference type="EC" id="3.6.1.27"/>
    </reaction>
</comment>
<feature type="transmembrane region" description="Helical" evidence="10">
    <location>
        <begin position="164"/>
        <end position="183"/>
    </location>
</feature>
<keyword evidence="3" id="KW-1003">Cell membrane</keyword>
<keyword evidence="4 10" id="KW-0812">Transmembrane</keyword>
<dbReference type="InterPro" id="IPR036938">
    <property type="entry name" value="PAP2/HPO_sf"/>
</dbReference>
<evidence type="ECO:0000256" key="4">
    <source>
        <dbReference type="ARBA" id="ARBA00022692"/>
    </source>
</evidence>
<feature type="transmembrane region" description="Helical" evidence="10">
    <location>
        <begin position="217"/>
        <end position="235"/>
    </location>
</feature>
<feature type="domain" description="Phosphatidic acid phosphatase type 2/haloperoxidase" evidence="11">
    <location>
        <begin position="123"/>
        <end position="232"/>
    </location>
</feature>
<keyword evidence="5" id="KW-0378">Hydrolase</keyword>
<evidence type="ECO:0000256" key="6">
    <source>
        <dbReference type="ARBA" id="ARBA00022989"/>
    </source>
</evidence>
<dbReference type="GO" id="GO:0050380">
    <property type="term" value="F:undecaprenyl-diphosphatase activity"/>
    <property type="evidence" value="ECO:0007669"/>
    <property type="project" value="UniProtKB-EC"/>
</dbReference>
<comment type="caution">
    <text evidence="12">The sequence shown here is derived from an EMBL/GenBank/DDBJ whole genome shotgun (WGS) entry which is preliminary data.</text>
</comment>
<evidence type="ECO:0000256" key="5">
    <source>
        <dbReference type="ARBA" id="ARBA00022801"/>
    </source>
</evidence>
<dbReference type="EMBL" id="BNCF01000001">
    <property type="protein sequence ID" value="GHE25618.1"/>
    <property type="molecule type" value="Genomic_DNA"/>
</dbReference>
<feature type="transmembrane region" description="Helical" evidence="10">
    <location>
        <begin position="124"/>
        <end position="144"/>
    </location>
</feature>
<proteinExistence type="predicted"/>
<evidence type="ECO:0000256" key="7">
    <source>
        <dbReference type="ARBA" id="ARBA00023136"/>
    </source>
</evidence>
<evidence type="ECO:0000313" key="13">
    <source>
        <dbReference type="Proteomes" id="UP000636453"/>
    </source>
</evidence>
<comment type="subcellular location">
    <subcellularLocation>
        <location evidence="1">Cell membrane</location>
        <topology evidence="1">Multi-pass membrane protein</topology>
    </subcellularLocation>
</comment>
<name>A0A918YVL5_9GAMM</name>
<dbReference type="PANTHER" id="PTHR14969">
    <property type="entry name" value="SPHINGOSINE-1-PHOSPHATE PHOSPHOHYDROLASE"/>
    <property type="match status" value="1"/>
</dbReference>
<evidence type="ECO:0000313" key="12">
    <source>
        <dbReference type="EMBL" id="GHE25618.1"/>
    </source>
</evidence>
<dbReference type="EC" id="3.6.1.27" evidence="2"/>
<dbReference type="SMART" id="SM00014">
    <property type="entry name" value="acidPPc"/>
    <property type="match status" value="1"/>
</dbReference>
<organism evidence="12 13">
    <name type="scientific">Vulcaniibacterium thermophilum</name>
    <dbReference type="NCBI Taxonomy" id="1169913"/>
    <lineage>
        <taxon>Bacteria</taxon>
        <taxon>Pseudomonadati</taxon>
        <taxon>Pseudomonadota</taxon>
        <taxon>Gammaproteobacteria</taxon>
        <taxon>Lysobacterales</taxon>
        <taxon>Lysobacteraceae</taxon>
        <taxon>Vulcaniibacterium</taxon>
    </lineage>
</organism>
<evidence type="ECO:0000259" key="11">
    <source>
        <dbReference type="SMART" id="SM00014"/>
    </source>
</evidence>
<sequence length="251" mass="27917">MWNGDTAPEPDDAAPTRAASRRLARELPAFLLPWLRRRLLRLTLVFVGVLAPMWAFAELADEIHERETIGFDAPLLLLARSIATPELDTFFVAVTRIGYLHGVVPFDVALVLMLAVLRRYREAAFAAIALGGSALLNVLTKYVFARERPSLWESIAPEMTFSFPSGHAMGSATLAWVLVLLAWHTRWRGAVLALMAVFVPLVGFSRVYLGVHYPSDIVAGWAAASIWTVGAYLVAFRARRPWRLHGGRRGR</sequence>
<evidence type="ECO:0000256" key="9">
    <source>
        <dbReference type="ARBA" id="ARBA00047594"/>
    </source>
</evidence>
<keyword evidence="7 10" id="KW-0472">Membrane</keyword>
<dbReference type="InterPro" id="IPR000326">
    <property type="entry name" value="PAP2/HPO"/>
</dbReference>
<keyword evidence="13" id="KW-1185">Reference proteome</keyword>
<dbReference type="GO" id="GO:0005886">
    <property type="term" value="C:plasma membrane"/>
    <property type="evidence" value="ECO:0007669"/>
    <property type="project" value="UniProtKB-SubCell"/>
</dbReference>
<dbReference type="AlphaFoldDB" id="A0A918YVL5"/>
<evidence type="ECO:0000256" key="8">
    <source>
        <dbReference type="ARBA" id="ARBA00032707"/>
    </source>
</evidence>
<dbReference type="OrthoDB" id="9780918at2"/>
<dbReference type="RefSeq" id="WP_146472584.1">
    <property type="nucleotide sequence ID" value="NZ_BNCF01000001.1"/>
</dbReference>
<dbReference type="Pfam" id="PF01569">
    <property type="entry name" value="PAP2"/>
    <property type="match status" value="1"/>
</dbReference>
<dbReference type="CDD" id="cd03392">
    <property type="entry name" value="PAP2_like_2"/>
    <property type="match status" value="1"/>
</dbReference>
<reference evidence="12" key="1">
    <citation type="journal article" date="2014" name="Int. J. Syst. Evol. Microbiol.">
        <title>Complete genome sequence of Corynebacterium casei LMG S-19264T (=DSM 44701T), isolated from a smear-ripened cheese.</title>
        <authorList>
            <consortium name="US DOE Joint Genome Institute (JGI-PGF)"/>
            <person name="Walter F."/>
            <person name="Albersmeier A."/>
            <person name="Kalinowski J."/>
            <person name="Ruckert C."/>
        </authorList>
    </citation>
    <scope>NUCLEOTIDE SEQUENCE</scope>
    <source>
        <strain evidence="12">KCTC 32020</strain>
    </source>
</reference>
<keyword evidence="6 10" id="KW-1133">Transmembrane helix</keyword>
<gene>
    <name evidence="12" type="ORF">GCM10007167_02870</name>
</gene>
<feature type="transmembrane region" description="Helical" evidence="10">
    <location>
        <begin position="190"/>
        <end position="211"/>
    </location>
</feature>
<reference evidence="12" key="2">
    <citation type="submission" date="2020-09" db="EMBL/GenBank/DDBJ databases">
        <authorList>
            <person name="Sun Q."/>
            <person name="Kim S."/>
        </authorList>
    </citation>
    <scope>NUCLEOTIDE SEQUENCE</scope>
    <source>
        <strain evidence="12">KCTC 32020</strain>
    </source>
</reference>
<protein>
    <recommendedName>
        <fullName evidence="2">undecaprenyl-diphosphate phosphatase</fullName>
        <ecNumber evidence="2">3.6.1.27</ecNumber>
    </recommendedName>
    <alternativeName>
        <fullName evidence="8">Undecaprenyl pyrophosphate phosphatase</fullName>
    </alternativeName>
</protein>
<evidence type="ECO:0000256" key="3">
    <source>
        <dbReference type="ARBA" id="ARBA00022475"/>
    </source>
</evidence>
<evidence type="ECO:0000256" key="2">
    <source>
        <dbReference type="ARBA" id="ARBA00012374"/>
    </source>
</evidence>
<dbReference type="SUPFAM" id="SSF48317">
    <property type="entry name" value="Acid phosphatase/Vanadium-dependent haloperoxidase"/>
    <property type="match status" value="1"/>
</dbReference>
<evidence type="ECO:0000256" key="10">
    <source>
        <dbReference type="SAM" id="Phobius"/>
    </source>
</evidence>
<evidence type="ECO:0000256" key="1">
    <source>
        <dbReference type="ARBA" id="ARBA00004651"/>
    </source>
</evidence>
<dbReference type="Gene3D" id="1.20.144.10">
    <property type="entry name" value="Phosphatidic acid phosphatase type 2/haloperoxidase"/>
    <property type="match status" value="1"/>
</dbReference>
<dbReference type="PANTHER" id="PTHR14969:SF62">
    <property type="entry name" value="DECAPRENYLPHOSPHORYL-5-PHOSPHORIBOSE PHOSPHATASE RV3807C-RELATED"/>
    <property type="match status" value="1"/>
</dbReference>